<keyword evidence="3" id="KW-1185">Reference proteome</keyword>
<evidence type="ECO:0000313" key="3">
    <source>
        <dbReference type="Proteomes" id="UP000196084"/>
    </source>
</evidence>
<comment type="caution">
    <text evidence="2">The sequence shown here is derived from an EMBL/GenBank/DDBJ whole genome shotgun (WGS) entry which is preliminary data.</text>
</comment>
<feature type="transmembrane region" description="Helical" evidence="1">
    <location>
        <begin position="58"/>
        <end position="81"/>
    </location>
</feature>
<feature type="transmembrane region" description="Helical" evidence="1">
    <location>
        <begin position="93"/>
        <end position="126"/>
    </location>
</feature>
<dbReference type="AlphaFoldDB" id="A0A202E4W4"/>
<gene>
    <name evidence="2" type="ORF">B2G88_16645</name>
</gene>
<name>A0A202E4W4_9EURY</name>
<organism evidence="2 3">
    <name type="scientific">Natronolimnobius baerhuensis</name>
    <dbReference type="NCBI Taxonomy" id="253108"/>
    <lineage>
        <taxon>Archaea</taxon>
        <taxon>Methanobacteriati</taxon>
        <taxon>Methanobacteriota</taxon>
        <taxon>Stenosarchaea group</taxon>
        <taxon>Halobacteria</taxon>
        <taxon>Halobacteriales</taxon>
        <taxon>Natrialbaceae</taxon>
        <taxon>Natronolimnobius</taxon>
    </lineage>
</organism>
<proteinExistence type="predicted"/>
<feature type="transmembrane region" description="Helical" evidence="1">
    <location>
        <begin position="12"/>
        <end position="34"/>
    </location>
</feature>
<keyword evidence="1" id="KW-0812">Transmembrane</keyword>
<protein>
    <submittedName>
        <fullName evidence="2">ABC transporter permease</fullName>
    </submittedName>
</protein>
<keyword evidence="1" id="KW-0472">Membrane</keyword>
<accession>A0A202E4W4</accession>
<evidence type="ECO:0000256" key="1">
    <source>
        <dbReference type="SAM" id="Phobius"/>
    </source>
</evidence>
<dbReference type="EMBL" id="MWPH01000004">
    <property type="protein sequence ID" value="OVE83277.1"/>
    <property type="molecule type" value="Genomic_DNA"/>
</dbReference>
<dbReference type="Proteomes" id="UP000196084">
    <property type="component" value="Unassembled WGS sequence"/>
</dbReference>
<reference evidence="2 3" key="1">
    <citation type="submission" date="2017-02" db="EMBL/GenBank/DDBJ databases">
        <title>Natronthermophilus aegyptiacus gen. nov.,sp. nov., an aerobic, extremely halophilic alkalithermophilic archaeon isolated from the athalassohaline Wadi An Natrun, Egypt.</title>
        <authorList>
            <person name="Zhao B."/>
        </authorList>
    </citation>
    <scope>NUCLEOTIDE SEQUENCE [LARGE SCALE GENOMIC DNA]</scope>
    <source>
        <strain evidence="2 3">CGMCC 1.3597</strain>
    </source>
</reference>
<dbReference type="RefSeq" id="WP_054861918.1">
    <property type="nucleotide sequence ID" value="NZ_MWPH01000004.1"/>
</dbReference>
<dbReference type="OrthoDB" id="164037at2157"/>
<keyword evidence="1" id="KW-1133">Transmembrane helix</keyword>
<evidence type="ECO:0000313" key="2">
    <source>
        <dbReference type="EMBL" id="OVE83277.1"/>
    </source>
</evidence>
<sequence length="131" mass="13968">MGSQRGVAGYLPYLAALALAIHGLIHFLGIGVYFEAVQMADLPYKTTLLDGAIDVGDVGIRIFAVLTAVAGVGFIVSAVALVTNWRYWRQLLLAVTVFSLVCTTFDWSVASMGVLANLAILAVLLVQLRQA</sequence>